<proteinExistence type="inferred from homology"/>
<evidence type="ECO:0000313" key="5">
    <source>
        <dbReference type="Proteomes" id="UP000887572"/>
    </source>
</evidence>
<feature type="signal peptide" evidence="3">
    <location>
        <begin position="1"/>
        <end position="25"/>
    </location>
</feature>
<feature type="domain" description="Peptidase A1" evidence="4">
    <location>
        <begin position="117"/>
        <end position="213"/>
    </location>
</feature>
<dbReference type="AlphaFoldDB" id="A0A914H7X2"/>
<reference evidence="6" key="1">
    <citation type="submission" date="2022-11" db="UniProtKB">
        <authorList>
            <consortium name="WormBaseParasite"/>
        </authorList>
    </citation>
    <scope>IDENTIFICATION</scope>
</reference>
<dbReference type="GO" id="GO:0005764">
    <property type="term" value="C:lysosome"/>
    <property type="evidence" value="ECO:0007669"/>
    <property type="project" value="TreeGrafter"/>
</dbReference>
<dbReference type="SUPFAM" id="SSF50630">
    <property type="entry name" value="Acid proteases"/>
    <property type="match status" value="1"/>
</dbReference>
<accession>A0A914H7X2</accession>
<dbReference type="WBParaSite" id="Gr19_v10_g14636.t1">
    <property type="protein sequence ID" value="Gr19_v10_g14636.t1"/>
    <property type="gene ID" value="Gr19_v10_g14636"/>
</dbReference>
<evidence type="ECO:0000259" key="4">
    <source>
        <dbReference type="PROSITE" id="PS51767"/>
    </source>
</evidence>
<dbReference type="InterPro" id="IPR021109">
    <property type="entry name" value="Peptidase_aspartic_dom_sf"/>
</dbReference>
<dbReference type="PANTHER" id="PTHR47966:SF51">
    <property type="entry name" value="BETA-SITE APP-CLEAVING ENZYME, ISOFORM A-RELATED"/>
    <property type="match status" value="1"/>
</dbReference>
<dbReference type="InterPro" id="IPR001461">
    <property type="entry name" value="Aspartic_peptidase_A1"/>
</dbReference>
<dbReference type="FunFam" id="2.40.70.10:FF:000008">
    <property type="entry name" value="Cathepsin D"/>
    <property type="match status" value="1"/>
</dbReference>
<dbReference type="Pfam" id="PF00026">
    <property type="entry name" value="Asp"/>
    <property type="match status" value="1"/>
</dbReference>
<evidence type="ECO:0000313" key="6">
    <source>
        <dbReference type="WBParaSite" id="Gr19_v10_g14636.t1"/>
    </source>
</evidence>
<dbReference type="GO" id="GO:0004190">
    <property type="term" value="F:aspartic-type endopeptidase activity"/>
    <property type="evidence" value="ECO:0007669"/>
    <property type="project" value="InterPro"/>
</dbReference>
<organism evidence="5 6">
    <name type="scientific">Globodera rostochiensis</name>
    <name type="common">Golden nematode worm</name>
    <name type="synonym">Heterodera rostochiensis</name>
    <dbReference type="NCBI Taxonomy" id="31243"/>
    <lineage>
        <taxon>Eukaryota</taxon>
        <taxon>Metazoa</taxon>
        <taxon>Ecdysozoa</taxon>
        <taxon>Nematoda</taxon>
        <taxon>Chromadorea</taxon>
        <taxon>Rhabditida</taxon>
        <taxon>Tylenchina</taxon>
        <taxon>Tylenchomorpha</taxon>
        <taxon>Tylenchoidea</taxon>
        <taxon>Heteroderidae</taxon>
        <taxon>Heteroderinae</taxon>
        <taxon>Globodera</taxon>
    </lineage>
</organism>
<feature type="chain" id="PRO_5037341015" evidence="3">
    <location>
        <begin position="26"/>
        <end position="213"/>
    </location>
</feature>
<keyword evidence="3" id="KW-0732">Signal</keyword>
<dbReference type="InterPro" id="IPR001969">
    <property type="entry name" value="Aspartic_peptidase_AS"/>
</dbReference>
<dbReference type="PROSITE" id="PS51767">
    <property type="entry name" value="PEPTIDASE_A1"/>
    <property type="match status" value="1"/>
</dbReference>
<evidence type="ECO:0000256" key="2">
    <source>
        <dbReference type="PIRSR" id="PIRSR601461-2"/>
    </source>
</evidence>
<name>A0A914H7X2_GLORO</name>
<comment type="similarity">
    <text evidence="1">Belongs to the peptidase A1 family.</text>
</comment>
<dbReference type="GO" id="GO:0006508">
    <property type="term" value="P:proteolysis"/>
    <property type="evidence" value="ECO:0007669"/>
    <property type="project" value="InterPro"/>
</dbReference>
<protein>
    <submittedName>
        <fullName evidence="6">Peptidase A1 domain-containing protein</fullName>
    </submittedName>
</protein>
<sequence length="213" mass="23976">MARKFATVLALFSLIALLGIGAANGHHLQQGQQAAKGMARRIEKFNLNGKFHFSVPLRRMDSLRTRLAAAGSLEQYQKHFHKSLRQRWERIRDSTTFDADARVGTDEVLHNYMDAQYYGEISIGSPPQNFTVVFDTGSSNFWVPSIKCPIKDKSCSLRHKYDSSKSSSYQPDGRRMILMYGTGAMKGFVSKDSVCVSSICVQQQEFAEATWHA</sequence>
<evidence type="ECO:0000256" key="1">
    <source>
        <dbReference type="ARBA" id="ARBA00007447"/>
    </source>
</evidence>
<keyword evidence="5" id="KW-1185">Reference proteome</keyword>
<evidence type="ECO:0000256" key="3">
    <source>
        <dbReference type="SAM" id="SignalP"/>
    </source>
</evidence>
<feature type="disulfide bond" evidence="2">
    <location>
        <begin position="148"/>
        <end position="155"/>
    </location>
</feature>
<keyword evidence="2" id="KW-1015">Disulfide bond</keyword>
<dbReference type="Proteomes" id="UP000887572">
    <property type="component" value="Unplaced"/>
</dbReference>
<dbReference type="PANTHER" id="PTHR47966">
    <property type="entry name" value="BETA-SITE APP-CLEAVING ENZYME, ISOFORM A-RELATED"/>
    <property type="match status" value="1"/>
</dbReference>
<dbReference type="InterPro" id="IPR033121">
    <property type="entry name" value="PEPTIDASE_A1"/>
</dbReference>
<dbReference type="PROSITE" id="PS00141">
    <property type="entry name" value="ASP_PROTEASE"/>
    <property type="match status" value="1"/>
</dbReference>
<dbReference type="Gene3D" id="2.40.70.10">
    <property type="entry name" value="Acid Proteases"/>
    <property type="match status" value="1"/>
</dbReference>